<comment type="pathway">
    <text evidence="4">Carbohydrate metabolism; tricarboxylic acid cycle.</text>
</comment>
<dbReference type="CDD" id="cd03495">
    <property type="entry name" value="SQR_TypeC_SdhD_like"/>
    <property type="match status" value="1"/>
</dbReference>
<dbReference type="SUPFAM" id="SSF81343">
    <property type="entry name" value="Fumarate reductase respiratory complex transmembrane subunits"/>
    <property type="match status" value="1"/>
</dbReference>
<evidence type="ECO:0000256" key="7">
    <source>
        <dbReference type="ARBA" id="ARBA00022617"/>
    </source>
</evidence>
<evidence type="ECO:0000256" key="14">
    <source>
        <dbReference type="SAM" id="Phobius"/>
    </source>
</evidence>
<dbReference type="GO" id="GO:0046872">
    <property type="term" value="F:metal ion binding"/>
    <property type="evidence" value="ECO:0007669"/>
    <property type="project" value="UniProtKB-KW"/>
</dbReference>
<keyword evidence="7" id="KW-0349">Heme</keyword>
<dbReference type="AlphaFoldDB" id="A0A0F9XBK9"/>
<dbReference type="Gene3D" id="1.20.1300.10">
    <property type="entry name" value="Fumarate reductase/succinate dehydrogenase, transmembrane subunit"/>
    <property type="match status" value="1"/>
</dbReference>
<keyword evidence="6" id="KW-0816">Tricarboxylic acid cycle</keyword>
<evidence type="ECO:0000256" key="1">
    <source>
        <dbReference type="ARBA" id="ARBA00001971"/>
    </source>
</evidence>
<organism evidence="15">
    <name type="scientific">marine sediment metagenome</name>
    <dbReference type="NCBI Taxonomy" id="412755"/>
    <lineage>
        <taxon>unclassified sequences</taxon>
        <taxon>metagenomes</taxon>
        <taxon>ecological metagenomes</taxon>
    </lineage>
</organism>
<keyword evidence="13 14" id="KW-0472">Membrane</keyword>
<comment type="function">
    <text evidence="2">Membrane-anchoring subunit of succinate dehydrogenase (SDH).</text>
</comment>
<dbReference type="InterPro" id="IPR000701">
    <property type="entry name" value="SuccDH_FuR_B_TM-su"/>
</dbReference>
<keyword evidence="12" id="KW-0408">Iron</keyword>
<evidence type="ECO:0000256" key="12">
    <source>
        <dbReference type="ARBA" id="ARBA00023004"/>
    </source>
</evidence>
<evidence type="ECO:0000256" key="11">
    <source>
        <dbReference type="ARBA" id="ARBA00022989"/>
    </source>
</evidence>
<keyword evidence="9" id="KW-0479">Metal-binding</keyword>
<evidence type="ECO:0000256" key="5">
    <source>
        <dbReference type="ARBA" id="ARBA00022448"/>
    </source>
</evidence>
<feature type="transmembrane region" description="Helical" evidence="14">
    <location>
        <begin position="60"/>
        <end position="78"/>
    </location>
</feature>
<dbReference type="InterPro" id="IPR034804">
    <property type="entry name" value="SQR/QFR_C/D"/>
</dbReference>
<evidence type="ECO:0000256" key="4">
    <source>
        <dbReference type="ARBA" id="ARBA00005163"/>
    </source>
</evidence>
<dbReference type="GO" id="GO:0020037">
    <property type="term" value="F:heme binding"/>
    <property type="evidence" value="ECO:0007669"/>
    <property type="project" value="InterPro"/>
</dbReference>
<keyword evidence="11 14" id="KW-1133">Transmembrane helix</keyword>
<evidence type="ECO:0000256" key="8">
    <source>
        <dbReference type="ARBA" id="ARBA00022692"/>
    </source>
</evidence>
<feature type="transmembrane region" description="Helical" evidence="14">
    <location>
        <begin position="29"/>
        <end position="48"/>
    </location>
</feature>
<dbReference type="UniPathway" id="UPA00223"/>
<dbReference type="NCBIfam" id="TIGR02968">
    <property type="entry name" value="succ_dehyd_anc"/>
    <property type="match status" value="1"/>
</dbReference>
<feature type="transmembrane region" description="Helical" evidence="14">
    <location>
        <begin position="98"/>
        <end position="120"/>
    </location>
</feature>
<comment type="cofactor">
    <cofactor evidence="1">
        <name>heme</name>
        <dbReference type="ChEBI" id="CHEBI:30413"/>
    </cofactor>
</comment>
<proteinExistence type="predicted"/>
<reference evidence="15" key="1">
    <citation type="journal article" date="2015" name="Nature">
        <title>Complex archaea that bridge the gap between prokaryotes and eukaryotes.</title>
        <authorList>
            <person name="Spang A."/>
            <person name="Saw J.H."/>
            <person name="Jorgensen S.L."/>
            <person name="Zaremba-Niedzwiedzka K."/>
            <person name="Martijn J."/>
            <person name="Lind A.E."/>
            <person name="van Eijk R."/>
            <person name="Schleper C."/>
            <person name="Guy L."/>
            <person name="Ettema T.J."/>
        </authorList>
    </citation>
    <scope>NUCLEOTIDE SEQUENCE</scope>
</reference>
<evidence type="ECO:0000256" key="2">
    <source>
        <dbReference type="ARBA" id="ARBA00004050"/>
    </source>
</evidence>
<dbReference type="EMBL" id="LAZR01000123">
    <property type="protein sequence ID" value="KKN89068.1"/>
    <property type="molecule type" value="Genomic_DNA"/>
</dbReference>
<dbReference type="GO" id="GO:0016020">
    <property type="term" value="C:membrane"/>
    <property type="evidence" value="ECO:0007669"/>
    <property type="project" value="UniProtKB-SubCell"/>
</dbReference>
<evidence type="ECO:0008006" key="16">
    <source>
        <dbReference type="Google" id="ProtNLM"/>
    </source>
</evidence>
<evidence type="ECO:0000256" key="13">
    <source>
        <dbReference type="ARBA" id="ARBA00023136"/>
    </source>
</evidence>
<gene>
    <name evidence="15" type="ORF">LCGC14_0242610</name>
</gene>
<comment type="caution">
    <text evidence="15">The sequence shown here is derived from an EMBL/GenBank/DDBJ whole genome shotgun (WGS) entry which is preliminary data.</text>
</comment>
<keyword evidence="5" id="KW-0813">Transport</keyword>
<evidence type="ECO:0000256" key="3">
    <source>
        <dbReference type="ARBA" id="ARBA00004141"/>
    </source>
</evidence>
<dbReference type="Pfam" id="PF01127">
    <property type="entry name" value="Sdh_cyt"/>
    <property type="match status" value="1"/>
</dbReference>
<evidence type="ECO:0000256" key="6">
    <source>
        <dbReference type="ARBA" id="ARBA00022532"/>
    </source>
</evidence>
<evidence type="ECO:0000256" key="10">
    <source>
        <dbReference type="ARBA" id="ARBA00022982"/>
    </source>
</evidence>
<evidence type="ECO:0000313" key="15">
    <source>
        <dbReference type="EMBL" id="KKN89068.1"/>
    </source>
</evidence>
<protein>
    <recommendedName>
        <fullName evidence="16">Succinate dehydrogenase hydrophobic membrane anchor subunit</fullName>
    </recommendedName>
</protein>
<keyword evidence="8 14" id="KW-0812">Transmembrane</keyword>
<accession>A0A0F9XBK9</accession>
<sequence>MTDMRTPLRRVRGLGSAASGTEHFWQQRLTAVANLFLISFFVILVIALHNESYADVRAAFANPLVGIAMALVTVSAAIHMKIGMQVIIEDYVHGGMKVVLVIFNTFFAVAIAGASLFAIVKMSFGV</sequence>
<dbReference type="InterPro" id="IPR014312">
    <property type="entry name" value="Succ_DH_anchor"/>
</dbReference>
<comment type="subcellular location">
    <subcellularLocation>
        <location evidence="3">Membrane</location>
        <topology evidence="3">Multi-pass membrane protein</topology>
    </subcellularLocation>
</comment>
<name>A0A0F9XBK9_9ZZZZ</name>
<keyword evidence="10" id="KW-0249">Electron transport</keyword>
<dbReference type="GO" id="GO:0006099">
    <property type="term" value="P:tricarboxylic acid cycle"/>
    <property type="evidence" value="ECO:0007669"/>
    <property type="project" value="UniProtKB-UniPathway"/>
</dbReference>
<evidence type="ECO:0000256" key="9">
    <source>
        <dbReference type="ARBA" id="ARBA00022723"/>
    </source>
</evidence>